<evidence type="ECO:0000259" key="1">
    <source>
        <dbReference type="Pfam" id="PF13451"/>
    </source>
</evidence>
<proteinExistence type="predicted"/>
<feature type="domain" description="Probable zinc-binding" evidence="1">
    <location>
        <begin position="61"/>
        <end position="106"/>
    </location>
</feature>
<dbReference type="Pfam" id="PF13451">
    <property type="entry name" value="zf_Tbcl"/>
    <property type="match status" value="1"/>
</dbReference>
<comment type="caution">
    <text evidence="2">The sequence shown here is derived from an EMBL/GenBank/DDBJ whole genome shotgun (WGS) entry which is preliminary data.</text>
</comment>
<gene>
    <name evidence="2" type="ORF">LCGC14_0875330</name>
</gene>
<sequence>MYLNHPRYGDKPIITNTSSTIEAIENAHWRYSSLKYFPNTVILADIKKQNYAIYPRALYVDIEEKCGTCSKAFIFFAQEQQYWFEILGFWVDSHCTHCFECRKHARYILTLRKRYDMLTSLANKTSSEKTQRKELANTLYCLGIIKNINKVNG</sequence>
<dbReference type="AlphaFoldDB" id="A0A0F9PP51"/>
<name>A0A0F9PP51_9ZZZZ</name>
<organism evidence="2">
    <name type="scientific">marine sediment metagenome</name>
    <dbReference type="NCBI Taxonomy" id="412755"/>
    <lineage>
        <taxon>unclassified sequences</taxon>
        <taxon>metagenomes</taxon>
        <taxon>ecological metagenomes</taxon>
    </lineage>
</organism>
<dbReference type="InterPro" id="IPR025306">
    <property type="entry name" value="Zn-bnd_dom_prob"/>
</dbReference>
<evidence type="ECO:0000313" key="2">
    <source>
        <dbReference type="EMBL" id="KKN26372.1"/>
    </source>
</evidence>
<dbReference type="EMBL" id="LAZR01002724">
    <property type="protein sequence ID" value="KKN26372.1"/>
    <property type="molecule type" value="Genomic_DNA"/>
</dbReference>
<reference evidence="2" key="1">
    <citation type="journal article" date="2015" name="Nature">
        <title>Complex archaea that bridge the gap between prokaryotes and eukaryotes.</title>
        <authorList>
            <person name="Spang A."/>
            <person name="Saw J.H."/>
            <person name="Jorgensen S.L."/>
            <person name="Zaremba-Niedzwiedzka K."/>
            <person name="Martijn J."/>
            <person name="Lind A.E."/>
            <person name="van Eijk R."/>
            <person name="Schleper C."/>
            <person name="Guy L."/>
            <person name="Ettema T.J."/>
        </authorList>
    </citation>
    <scope>NUCLEOTIDE SEQUENCE</scope>
</reference>
<protein>
    <recommendedName>
        <fullName evidence="1">Probable zinc-binding domain-containing protein</fullName>
    </recommendedName>
</protein>
<accession>A0A0F9PP51</accession>